<evidence type="ECO:0000313" key="6">
    <source>
        <dbReference type="EMBL" id="BAU29074.1"/>
    </source>
</evidence>
<comment type="similarity">
    <text evidence="5">Belongs to the methyl-accepting chemotaxis (MCP) protein family.</text>
</comment>
<dbReference type="Pfam" id="PF00015">
    <property type="entry name" value="MCPsignal"/>
    <property type="match status" value="1"/>
</dbReference>
<evidence type="ECO:0000256" key="2">
    <source>
        <dbReference type="ARBA" id="ARBA00022475"/>
    </source>
</evidence>
<dbReference type="CDD" id="cd11386">
    <property type="entry name" value="MCP_signal"/>
    <property type="match status" value="1"/>
</dbReference>
<dbReference type="CDD" id="cd06225">
    <property type="entry name" value="HAMP"/>
    <property type="match status" value="1"/>
</dbReference>
<dbReference type="PROSITE" id="PS50885">
    <property type="entry name" value="HAMP"/>
    <property type="match status" value="1"/>
</dbReference>
<sequence>MRIKTKLIVGISMLFIFSVSMGILAVIENKKTQVSYNNVLKNREDVRYYLKNIQYRIVGISNDERAYLLTGDNQFKDETEKKITDIKEYLSIIKGRGLNPDEREAISNLENGIHAFLAVSTVVKNTYEKDKHKALQLHLTDERDVRKKTMDPTINKAVELIDKHTAMDLDKINKSNFVTNAILRTLVPVSVIFGLIVMILLLRSIKPLELLQNEFKAIANGDLTQPLDIKSKDEIGELSRSVNAMIENLRSAISTINNSSHQVSAAAEELLTSSEHTHQATEHITITIEELASGTDKQVQSVEETSQIVDEMSSRVQQISIRTQDVSTTATHALEKAMEGNQAIQTTIQQMNSISETVEGFTQKIKELGERSNEIGEIVEVITSIAGQTNLLALNAAIEAARAGEQGKGFAVVADEVRKLAEQSAQSSEQIARLITGIQVDTNAAVISTENVTKEVEEGIHVVHITGEYFKQIENEIDQVANQIKDVSDSVRQISLGTDQVVYSINTVTGVAEVAASRTQSVSAATKEQFVSIDDIISAATSLSKMSENLQTLIERFKV</sequence>
<evidence type="ECO:0000256" key="5">
    <source>
        <dbReference type="ARBA" id="ARBA00029447"/>
    </source>
</evidence>
<name>A0A0U5B374_9BACL</name>
<keyword evidence="7" id="KW-1185">Reference proteome</keyword>
<gene>
    <name evidence="6" type="primary">yoaH_3</name>
    <name evidence="6" type="ORF">CB4_03252</name>
</gene>
<dbReference type="Gene3D" id="1.10.287.950">
    <property type="entry name" value="Methyl-accepting chemotaxis protein"/>
    <property type="match status" value="1"/>
</dbReference>
<dbReference type="OrthoDB" id="107771at2"/>
<dbReference type="FunFam" id="1.10.287.950:FF:000001">
    <property type="entry name" value="Methyl-accepting chemotaxis sensory transducer"/>
    <property type="match status" value="1"/>
</dbReference>
<dbReference type="SUPFAM" id="SSF58104">
    <property type="entry name" value="Methyl-accepting chemotaxis protein (MCP) signaling domain"/>
    <property type="match status" value="1"/>
</dbReference>
<protein>
    <submittedName>
        <fullName evidence="6">Putative methyl-accepting chemotaxis protein YoaH</fullName>
    </submittedName>
</protein>
<dbReference type="GO" id="GO:0005886">
    <property type="term" value="C:plasma membrane"/>
    <property type="evidence" value="ECO:0007669"/>
    <property type="project" value="UniProtKB-SubCell"/>
</dbReference>
<comment type="subcellular location">
    <subcellularLocation>
        <location evidence="1">Cell membrane</location>
    </subcellularLocation>
</comment>
<dbReference type="Gene3D" id="6.10.340.10">
    <property type="match status" value="1"/>
</dbReference>
<dbReference type="Pfam" id="PF00672">
    <property type="entry name" value="HAMP"/>
    <property type="match status" value="1"/>
</dbReference>
<dbReference type="GO" id="GO:0007165">
    <property type="term" value="P:signal transduction"/>
    <property type="evidence" value="ECO:0007669"/>
    <property type="project" value="UniProtKB-KW"/>
</dbReference>
<dbReference type="GO" id="GO:0006935">
    <property type="term" value="P:chemotaxis"/>
    <property type="evidence" value="ECO:0007669"/>
    <property type="project" value="InterPro"/>
</dbReference>
<dbReference type="InterPro" id="IPR004089">
    <property type="entry name" value="MCPsignal_dom"/>
</dbReference>
<reference evidence="6 7" key="1">
    <citation type="submission" date="2015-12" db="EMBL/GenBank/DDBJ databases">
        <title>Genome sequence of Aneurinibacillus soli.</title>
        <authorList>
            <person name="Lee J.S."/>
            <person name="Lee K.C."/>
            <person name="Kim K.K."/>
            <person name="Lee B.W."/>
        </authorList>
    </citation>
    <scope>NUCLEOTIDE SEQUENCE [LARGE SCALE GENOMIC DNA]</scope>
    <source>
        <strain evidence="6 7">CB4</strain>
    </source>
</reference>
<evidence type="ECO:0000256" key="4">
    <source>
        <dbReference type="ARBA" id="ARBA00023224"/>
    </source>
</evidence>
<dbReference type="PANTHER" id="PTHR32089">
    <property type="entry name" value="METHYL-ACCEPTING CHEMOTAXIS PROTEIN MCPB"/>
    <property type="match status" value="1"/>
</dbReference>
<keyword evidence="2" id="KW-1003">Cell membrane</keyword>
<evidence type="ECO:0000256" key="1">
    <source>
        <dbReference type="ARBA" id="ARBA00004236"/>
    </source>
</evidence>
<dbReference type="EMBL" id="AP017312">
    <property type="protein sequence ID" value="BAU29074.1"/>
    <property type="molecule type" value="Genomic_DNA"/>
</dbReference>
<dbReference type="GO" id="GO:0004888">
    <property type="term" value="F:transmembrane signaling receptor activity"/>
    <property type="evidence" value="ECO:0007669"/>
    <property type="project" value="InterPro"/>
</dbReference>
<keyword evidence="3" id="KW-0472">Membrane</keyword>
<dbReference type="PANTHER" id="PTHR32089:SF112">
    <property type="entry name" value="LYSOZYME-LIKE PROTEIN-RELATED"/>
    <property type="match status" value="1"/>
</dbReference>
<evidence type="ECO:0000256" key="3">
    <source>
        <dbReference type="ARBA" id="ARBA00023136"/>
    </source>
</evidence>
<dbReference type="AlphaFoldDB" id="A0A0U5B374"/>
<dbReference type="KEGG" id="asoc:CB4_03252"/>
<dbReference type="PROSITE" id="PS50111">
    <property type="entry name" value="CHEMOTAXIS_TRANSDUC_2"/>
    <property type="match status" value="1"/>
</dbReference>
<keyword evidence="4" id="KW-0807">Transducer</keyword>
<proteinExistence type="inferred from homology"/>
<dbReference type="RefSeq" id="WP_096466782.1">
    <property type="nucleotide sequence ID" value="NZ_AP017312.1"/>
</dbReference>
<dbReference type="Proteomes" id="UP000217696">
    <property type="component" value="Chromosome"/>
</dbReference>
<organism evidence="6 7">
    <name type="scientific">Aneurinibacillus soli</name>
    <dbReference type="NCBI Taxonomy" id="1500254"/>
    <lineage>
        <taxon>Bacteria</taxon>
        <taxon>Bacillati</taxon>
        <taxon>Bacillota</taxon>
        <taxon>Bacilli</taxon>
        <taxon>Bacillales</taxon>
        <taxon>Paenibacillaceae</taxon>
        <taxon>Aneurinibacillus group</taxon>
        <taxon>Aneurinibacillus</taxon>
    </lineage>
</organism>
<dbReference type="SMART" id="SM00304">
    <property type="entry name" value="HAMP"/>
    <property type="match status" value="3"/>
</dbReference>
<evidence type="ECO:0000313" key="7">
    <source>
        <dbReference type="Proteomes" id="UP000217696"/>
    </source>
</evidence>
<dbReference type="PRINTS" id="PR00260">
    <property type="entry name" value="CHEMTRNSDUCR"/>
</dbReference>
<accession>A0A0U5B374</accession>
<dbReference type="SMART" id="SM00283">
    <property type="entry name" value="MA"/>
    <property type="match status" value="1"/>
</dbReference>
<dbReference type="InterPro" id="IPR004090">
    <property type="entry name" value="Chemotax_Me-accpt_rcpt"/>
</dbReference>
<dbReference type="InterPro" id="IPR003660">
    <property type="entry name" value="HAMP_dom"/>
</dbReference>